<protein>
    <recommendedName>
        <fullName evidence="4">Lipoprotein</fullName>
    </recommendedName>
</protein>
<evidence type="ECO:0000313" key="3">
    <source>
        <dbReference type="Proteomes" id="UP000215931"/>
    </source>
</evidence>
<name>A0A271KN84_9HYPH</name>
<keyword evidence="3" id="KW-1185">Reference proteome</keyword>
<evidence type="ECO:0000313" key="2">
    <source>
        <dbReference type="EMBL" id="PAP96469.1"/>
    </source>
</evidence>
<reference evidence="2 3" key="1">
    <citation type="submission" date="2017-08" db="EMBL/GenBank/DDBJ databases">
        <title>Mesorhizobium wenxinae sp. nov., a novel rhizobial species isolated from root nodules of chickpea (Cicer arietinum L.).</title>
        <authorList>
            <person name="Zhang J."/>
        </authorList>
    </citation>
    <scope>NUCLEOTIDE SEQUENCE [LARGE SCALE GENOMIC DNA]</scope>
    <source>
        <strain evidence="3">WYCCWR 10019</strain>
    </source>
</reference>
<evidence type="ECO:0008006" key="4">
    <source>
        <dbReference type="Google" id="ProtNLM"/>
    </source>
</evidence>
<dbReference type="EMBL" id="NPKH01000014">
    <property type="protein sequence ID" value="PAP96469.1"/>
    <property type="molecule type" value="Genomic_DNA"/>
</dbReference>
<gene>
    <name evidence="2" type="ORF">CIT31_07410</name>
</gene>
<sequence length="107" mass="11429">MKAITAATPLICSLVFIGGCASPFHASFDAAKYDKMSCVELNVAMGEVAKEMSATAITRGKVAKSNIPDWLWGARRVASAVTARQSAKIEQLRQQEAAIAAVRRSKC</sequence>
<feature type="signal peptide" evidence="1">
    <location>
        <begin position="1"/>
        <end position="26"/>
    </location>
</feature>
<comment type="caution">
    <text evidence="2">The sequence shown here is derived from an EMBL/GenBank/DDBJ whole genome shotgun (WGS) entry which is preliminary data.</text>
</comment>
<proteinExistence type="predicted"/>
<accession>A0A271KN84</accession>
<evidence type="ECO:0000256" key="1">
    <source>
        <dbReference type="SAM" id="SignalP"/>
    </source>
</evidence>
<dbReference type="AlphaFoldDB" id="A0A271KN84"/>
<dbReference type="Proteomes" id="UP000215931">
    <property type="component" value="Unassembled WGS sequence"/>
</dbReference>
<dbReference type="PROSITE" id="PS51257">
    <property type="entry name" value="PROKAR_LIPOPROTEIN"/>
    <property type="match status" value="1"/>
</dbReference>
<feature type="chain" id="PRO_5013080436" description="Lipoprotein" evidence="1">
    <location>
        <begin position="27"/>
        <end position="107"/>
    </location>
</feature>
<keyword evidence="1" id="KW-0732">Signal</keyword>
<dbReference type="OrthoDB" id="8095290at2"/>
<organism evidence="2 3">
    <name type="scientific">Mesorhizobium wenxiniae</name>
    <dbReference type="NCBI Taxonomy" id="2014805"/>
    <lineage>
        <taxon>Bacteria</taxon>
        <taxon>Pseudomonadati</taxon>
        <taxon>Pseudomonadota</taxon>
        <taxon>Alphaproteobacteria</taxon>
        <taxon>Hyphomicrobiales</taxon>
        <taxon>Phyllobacteriaceae</taxon>
        <taxon>Mesorhizobium</taxon>
    </lineage>
</organism>
<dbReference type="RefSeq" id="WP_095518041.1">
    <property type="nucleotide sequence ID" value="NZ_NPKH01000014.1"/>
</dbReference>